<protein>
    <submittedName>
        <fullName evidence="10">Glutamine transport system permease protein GlnP</fullName>
    </submittedName>
</protein>
<evidence type="ECO:0000256" key="2">
    <source>
        <dbReference type="ARBA" id="ARBA00022448"/>
    </source>
</evidence>
<dbReference type="PANTHER" id="PTHR30614">
    <property type="entry name" value="MEMBRANE COMPONENT OF AMINO ACID ABC TRANSPORTER"/>
    <property type="match status" value="1"/>
</dbReference>
<evidence type="ECO:0000256" key="8">
    <source>
        <dbReference type="RuleBase" id="RU363032"/>
    </source>
</evidence>
<dbReference type="PROSITE" id="PS50928">
    <property type="entry name" value="ABC_TM1"/>
    <property type="match status" value="1"/>
</dbReference>
<evidence type="ECO:0000259" key="9">
    <source>
        <dbReference type="PROSITE" id="PS50928"/>
    </source>
</evidence>
<comment type="subcellular location">
    <subcellularLocation>
        <location evidence="1 8">Cell membrane</location>
        <topology evidence="1 8">Multi-pass membrane protein</topology>
    </subcellularLocation>
</comment>
<evidence type="ECO:0000313" key="11">
    <source>
        <dbReference type="Proteomes" id="UP000292235"/>
    </source>
</evidence>
<dbReference type="InterPro" id="IPR043429">
    <property type="entry name" value="ArtM/GltK/GlnP/TcyL/YhdX-like"/>
</dbReference>
<evidence type="ECO:0000256" key="5">
    <source>
        <dbReference type="ARBA" id="ARBA00022970"/>
    </source>
</evidence>
<evidence type="ECO:0000256" key="3">
    <source>
        <dbReference type="ARBA" id="ARBA00022475"/>
    </source>
</evidence>
<dbReference type="KEGG" id="strr:EKD16_02630"/>
<dbReference type="RefSeq" id="WP_131096909.1">
    <property type="nucleotide sequence ID" value="NZ_CP036455.1"/>
</dbReference>
<dbReference type="NCBIfam" id="TIGR03003">
    <property type="entry name" value="ectoine_ehuD"/>
    <property type="match status" value="1"/>
</dbReference>
<comment type="similarity">
    <text evidence="8">Belongs to the binding-protein-dependent transport system permease family.</text>
</comment>
<keyword evidence="3" id="KW-1003">Cell membrane</keyword>
<organism evidence="10 11">
    <name type="scientific">Streptomonospora litoralis</name>
    <dbReference type="NCBI Taxonomy" id="2498135"/>
    <lineage>
        <taxon>Bacteria</taxon>
        <taxon>Bacillati</taxon>
        <taxon>Actinomycetota</taxon>
        <taxon>Actinomycetes</taxon>
        <taxon>Streptosporangiales</taxon>
        <taxon>Nocardiopsidaceae</taxon>
        <taxon>Streptomonospora</taxon>
    </lineage>
</organism>
<sequence length="212" mass="23052">MTWDTEFAISIIPQLLQGLVVTVQAVVIGYAVALVLGLFVAVLRMVRGVGPVVFAVFEFIRTTPILVQLLFVFALAPPSITPLTIGVSVLGVHYAAYTAEVYRSGIEGVAKGQWEACRALSLPPVRTWGAVVLPQAIRKVVPALGNYLISMFKDTPYLFAITVPEMMFVAKAIGTESFRSMEAYTLAGLFFLAVSVPSAVIIRRLERRYAAV</sequence>
<keyword evidence="11" id="KW-1185">Reference proteome</keyword>
<reference evidence="10 11" key="1">
    <citation type="submission" date="2019-02" db="EMBL/GenBank/DDBJ databases">
        <authorList>
            <person name="Khodamoradi S."/>
            <person name="Hahnke R.L."/>
            <person name="Kaempfer P."/>
            <person name="Schumann P."/>
            <person name="Rohde M."/>
            <person name="Steinert M."/>
            <person name="Luzhetskyy A."/>
            <person name="Wink J."/>
            <person name="Ruckert C."/>
        </authorList>
    </citation>
    <scope>NUCLEOTIDE SEQUENCE [LARGE SCALE GENOMIC DNA]</scope>
    <source>
        <strain evidence="10 11">M2</strain>
    </source>
</reference>
<dbReference type="PANTHER" id="PTHR30614:SF0">
    <property type="entry name" value="L-CYSTINE TRANSPORT SYSTEM PERMEASE PROTEIN TCYL"/>
    <property type="match status" value="1"/>
</dbReference>
<proteinExistence type="inferred from homology"/>
<dbReference type="SUPFAM" id="SSF161098">
    <property type="entry name" value="MetI-like"/>
    <property type="match status" value="1"/>
</dbReference>
<dbReference type="InterPro" id="IPR010065">
    <property type="entry name" value="AA_ABC_transptr_permease_3TM"/>
</dbReference>
<keyword evidence="7 8" id="KW-0472">Membrane</keyword>
<dbReference type="GO" id="GO:0022857">
    <property type="term" value="F:transmembrane transporter activity"/>
    <property type="evidence" value="ECO:0007669"/>
    <property type="project" value="InterPro"/>
</dbReference>
<evidence type="ECO:0000256" key="1">
    <source>
        <dbReference type="ARBA" id="ARBA00004651"/>
    </source>
</evidence>
<gene>
    <name evidence="10" type="primary">glnP</name>
    <name evidence="10" type="ORF">EKD16_02630</name>
</gene>
<keyword evidence="4 8" id="KW-0812">Transmembrane</keyword>
<name>A0A4V0ZJ59_9ACTN</name>
<feature type="transmembrane region" description="Helical" evidence="8">
    <location>
        <begin position="52"/>
        <end position="76"/>
    </location>
</feature>
<keyword evidence="2 8" id="KW-0813">Transport</keyword>
<dbReference type="InterPro" id="IPR014341">
    <property type="entry name" value="Ectoine_EhuD"/>
</dbReference>
<dbReference type="GO" id="GO:0006865">
    <property type="term" value="P:amino acid transport"/>
    <property type="evidence" value="ECO:0007669"/>
    <property type="project" value="UniProtKB-KW"/>
</dbReference>
<dbReference type="InterPro" id="IPR000515">
    <property type="entry name" value="MetI-like"/>
</dbReference>
<dbReference type="Pfam" id="PF00528">
    <property type="entry name" value="BPD_transp_1"/>
    <property type="match status" value="1"/>
</dbReference>
<dbReference type="Proteomes" id="UP000292235">
    <property type="component" value="Chromosome"/>
</dbReference>
<evidence type="ECO:0000313" key="10">
    <source>
        <dbReference type="EMBL" id="QBI52342.1"/>
    </source>
</evidence>
<dbReference type="OrthoDB" id="92598at2"/>
<feature type="transmembrane region" description="Helical" evidence="8">
    <location>
        <begin position="20"/>
        <end position="43"/>
    </location>
</feature>
<evidence type="ECO:0000256" key="7">
    <source>
        <dbReference type="ARBA" id="ARBA00023136"/>
    </source>
</evidence>
<evidence type="ECO:0000256" key="6">
    <source>
        <dbReference type="ARBA" id="ARBA00022989"/>
    </source>
</evidence>
<dbReference type="InterPro" id="IPR035906">
    <property type="entry name" value="MetI-like_sf"/>
</dbReference>
<dbReference type="CDD" id="cd06261">
    <property type="entry name" value="TM_PBP2"/>
    <property type="match status" value="1"/>
</dbReference>
<keyword evidence="5" id="KW-0029">Amino-acid transport</keyword>
<feature type="domain" description="ABC transmembrane type-1" evidence="9">
    <location>
        <begin position="15"/>
        <end position="202"/>
    </location>
</feature>
<keyword evidence="6 8" id="KW-1133">Transmembrane helix</keyword>
<accession>A0A4V0ZJ59</accession>
<feature type="transmembrane region" description="Helical" evidence="8">
    <location>
        <begin position="183"/>
        <end position="202"/>
    </location>
</feature>
<dbReference type="GO" id="GO:0043190">
    <property type="term" value="C:ATP-binding cassette (ABC) transporter complex"/>
    <property type="evidence" value="ECO:0007669"/>
    <property type="project" value="InterPro"/>
</dbReference>
<dbReference type="AlphaFoldDB" id="A0A4V0ZJ59"/>
<dbReference type="EMBL" id="CP036455">
    <property type="protein sequence ID" value="QBI52342.1"/>
    <property type="molecule type" value="Genomic_DNA"/>
</dbReference>
<dbReference type="NCBIfam" id="TIGR01726">
    <property type="entry name" value="HEQRo_perm_3TM"/>
    <property type="match status" value="1"/>
</dbReference>
<dbReference type="Gene3D" id="1.10.3720.10">
    <property type="entry name" value="MetI-like"/>
    <property type="match status" value="1"/>
</dbReference>
<evidence type="ECO:0000256" key="4">
    <source>
        <dbReference type="ARBA" id="ARBA00022692"/>
    </source>
</evidence>